<keyword evidence="3" id="KW-0732">Signal</keyword>
<name>A0A139ACN3_GONPJ</name>
<dbReference type="AlphaFoldDB" id="A0A139ACN3"/>
<dbReference type="Proteomes" id="UP000070544">
    <property type="component" value="Unassembled WGS sequence"/>
</dbReference>
<reference evidence="4 5" key="1">
    <citation type="journal article" date="2015" name="Genome Biol. Evol.">
        <title>Phylogenomic analyses indicate that early fungi evolved digesting cell walls of algal ancestors of land plants.</title>
        <authorList>
            <person name="Chang Y."/>
            <person name="Wang S."/>
            <person name="Sekimoto S."/>
            <person name="Aerts A.L."/>
            <person name="Choi C."/>
            <person name="Clum A."/>
            <person name="LaButti K.M."/>
            <person name="Lindquist E.A."/>
            <person name="Yee Ngan C."/>
            <person name="Ohm R.A."/>
            <person name="Salamov A.A."/>
            <person name="Grigoriev I.V."/>
            <person name="Spatafora J.W."/>
            <person name="Berbee M.L."/>
        </authorList>
    </citation>
    <scope>NUCLEOTIDE SEQUENCE [LARGE SCALE GENOMIC DNA]</scope>
    <source>
        <strain evidence="4 5">JEL478</strain>
    </source>
</reference>
<organism evidence="4 5">
    <name type="scientific">Gonapodya prolifera (strain JEL478)</name>
    <name type="common">Monoblepharis prolifera</name>
    <dbReference type="NCBI Taxonomy" id="1344416"/>
    <lineage>
        <taxon>Eukaryota</taxon>
        <taxon>Fungi</taxon>
        <taxon>Fungi incertae sedis</taxon>
        <taxon>Chytridiomycota</taxon>
        <taxon>Chytridiomycota incertae sedis</taxon>
        <taxon>Monoblepharidomycetes</taxon>
        <taxon>Monoblepharidales</taxon>
        <taxon>Gonapodyaceae</taxon>
        <taxon>Gonapodya</taxon>
    </lineage>
</organism>
<feature type="compositionally biased region" description="Basic residues" evidence="1">
    <location>
        <begin position="466"/>
        <end position="476"/>
    </location>
</feature>
<feature type="signal peptide" evidence="3">
    <location>
        <begin position="1"/>
        <end position="33"/>
    </location>
</feature>
<feature type="chain" id="PRO_5007296088" evidence="3">
    <location>
        <begin position="34"/>
        <end position="536"/>
    </location>
</feature>
<feature type="compositionally biased region" description="Basic and acidic residues" evidence="1">
    <location>
        <begin position="356"/>
        <end position="366"/>
    </location>
</feature>
<feature type="transmembrane region" description="Helical" evidence="2">
    <location>
        <begin position="270"/>
        <end position="294"/>
    </location>
</feature>
<protein>
    <submittedName>
        <fullName evidence="4">Uncharacterized protein</fullName>
    </submittedName>
</protein>
<gene>
    <name evidence="4" type="ORF">M427DRAFT_33023</name>
</gene>
<evidence type="ECO:0000256" key="1">
    <source>
        <dbReference type="SAM" id="MobiDB-lite"/>
    </source>
</evidence>
<evidence type="ECO:0000313" key="4">
    <source>
        <dbReference type="EMBL" id="KXS14572.1"/>
    </source>
</evidence>
<proteinExistence type="predicted"/>
<keyword evidence="5" id="KW-1185">Reference proteome</keyword>
<evidence type="ECO:0000313" key="5">
    <source>
        <dbReference type="Proteomes" id="UP000070544"/>
    </source>
</evidence>
<feature type="region of interest" description="Disordered" evidence="1">
    <location>
        <begin position="356"/>
        <end position="410"/>
    </location>
</feature>
<feature type="compositionally biased region" description="Polar residues" evidence="1">
    <location>
        <begin position="527"/>
        <end position="536"/>
    </location>
</feature>
<dbReference type="EMBL" id="KQ965768">
    <property type="protein sequence ID" value="KXS14572.1"/>
    <property type="molecule type" value="Genomic_DNA"/>
</dbReference>
<evidence type="ECO:0000256" key="3">
    <source>
        <dbReference type="SAM" id="SignalP"/>
    </source>
</evidence>
<dbReference type="OrthoDB" id="2185039at2759"/>
<accession>A0A139ACN3</accession>
<feature type="compositionally biased region" description="Basic residues" evidence="1">
    <location>
        <begin position="433"/>
        <end position="445"/>
    </location>
</feature>
<evidence type="ECO:0000256" key="2">
    <source>
        <dbReference type="SAM" id="Phobius"/>
    </source>
</evidence>
<sequence length="536" mass="56431">MPGMSETRSTQSHFAVFLFRALSLSLFLASSNAASLLVDPVPTFTSAAAYSCVPVNNTAAICNVWGSNSVQVLKNGTTAASFQGFDAALANWAVGTSGISDFNTKLGCNWDGAGLQYQLTYACAVAIVQHRECQPAGGPPMCRTACLTYLDSLGTIINSAAICPSAGDTVQAARQAVLSDVAKICASGTASSTNPACIPAVAAEVGRCGFVNYDVAVAYCNAFSGSSNRSSCCDSLSNTAPQYGPSFGSGSASPLFLASLKVNGSGGSNAGAVAGAVIGVLLFLGLVVATVFYVQRRHPSVIMRIRKRLFTMTFSRKQWRDRGGGGSLSRGQKPMAVLGDAFAGQDGTRKMREMDTFGPKEPRHLTDGNPAPPWMTKGDVRAPSLFNVMPSPPDSPARLPGNLRGNGPNVSVMEDEAELEMEWGQDAIPGRGPKPKGSKSKKAKRQSSGDGYMAEESGMDEGAVRKGSKKDKKKKPGNAANYTMDYNDPAETDEDGYALPEHDPYDPYDSEYLGSDYGDQTPAKGNKVQTNEGRMV</sequence>
<keyword evidence="2" id="KW-0812">Transmembrane</keyword>
<dbReference type="STRING" id="1344416.A0A139ACN3"/>
<feature type="region of interest" description="Disordered" evidence="1">
    <location>
        <begin position="423"/>
        <end position="536"/>
    </location>
</feature>
<keyword evidence="2" id="KW-0472">Membrane</keyword>
<keyword evidence="2" id="KW-1133">Transmembrane helix</keyword>
<dbReference type="CDD" id="cd12087">
    <property type="entry name" value="TM_EGFR-like"/>
    <property type="match status" value="1"/>
</dbReference>